<keyword evidence="5" id="KW-1185">Reference proteome</keyword>
<evidence type="ECO:0000313" key="3">
    <source>
        <dbReference type="EMBL" id="WSC15940.1"/>
    </source>
</evidence>
<organism evidence="2 4">
    <name type="scientific">Streptomyces brevispora</name>
    <dbReference type="NCBI Taxonomy" id="887462"/>
    <lineage>
        <taxon>Bacteria</taxon>
        <taxon>Bacillati</taxon>
        <taxon>Actinomycetota</taxon>
        <taxon>Actinomycetes</taxon>
        <taxon>Kitasatosporales</taxon>
        <taxon>Streptomycetaceae</taxon>
        <taxon>Streptomyces</taxon>
    </lineage>
</organism>
<feature type="domain" description="SnoaL-like" evidence="1">
    <location>
        <begin position="9"/>
        <end position="140"/>
    </location>
</feature>
<accession>A0A561UUE0</accession>
<evidence type="ECO:0000313" key="2">
    <source>
        <dbReference type="EMBL" id="TWG02967.1"/>
    </source>
</evidence>
<dbReference type="AlphaFoldDB" id="A0A561UUE0"/>
<sequence>MTASPKALQRLVDRQEIQDALARYARGVDRGDWELVRSAYHPDAHDQHGSFNGDIDGLISWLTDRFEGVDNSVHFLGNCLIEPTGPDSAVVETYFVSARLTTKDPHRTIDDGDALSRQAWGRYVDRFTRRDSMWRIARRTVVVDGRFQSPALGGARTADGSWGARNRTDPLHVARSAAGLTD</sequence>
<gene>
    <name evidence="2" type="ORF">FHX80_111379</name>
    <name evidence="3" type="ORF">OIE64_26005</name>
</gene>
<dbReference type="Gene3D" id="3.10.450.50">
    <property type="match status" value="1"/>
</dbReference>
<name>A0A561UUE0_9ACTN</name>
<evidence type="ECO:0000313" key="4">
    <source>
        <dbReference type="Proteomes" id="UP000318186"/>
    </source>
</evidence>
<dbReference type="Proteomes" id="UP000318186">
    <property type="component" value="Unassembled WGS sequence"/>
</dbReference>
<reference evidence="3 5" key="2">
    <citation type="submission" date="2022-10" db="EMBL/GenBank/DDBJ databases">
        <title>The complete genomes of actinobacterial strains from the NBC collection.</title>
        <authorList>
            <person name="Joergensen T.S."/>
            <person name="Alvarez Arevalo M."/>
            <person name="Sterndorff E.B."/>
            <person name="Faurdal D."/>
            <person name="Vuksanovic O."/>
            <person name="Mourched A.-S."/>
            <person name="Charusanti P."/>
            <person name="Shaw S."/>
            <person name="Blin K."/>
            <person name="Weber T."/>
        </authorList>
    </citation>
    <scope>NUCLEOTIDE SEQUENCE [LARGE SCALE GENOMIC DNA]</scope>
    <source>
        <strain evidence="3 5">NBC 01769</strain>
    </source>
</reference>
<dbReference type="EMBL" id="CP109114">
    <property type="protein sequence ID" value="WSC15940.1"/>
    <property type="molecule type" value="Genomic_DNA"/>
</dbReference>
<evidence type="ECO:0000259" key="1">
    <source>
        <dbReference type="Pfam" id="PF13577"/>
    </source>
</evidence>
<dbReference type="OrthoDB" id="1492465at2"/>
<dbReference type="Proteomes" id="UP001330827">
    <property type="component" value="Chromosome"/>
</dbReference>
<reference evidence="2 4" key="1">
    <citation type="submission" date="2019-06" db="EMBL/GenBank/DDBJ databases">
        <title>Sequencing the genomes of 1000 actinobacteria strains.</title>
        <authorList>
            <person name="Klenk H.-P."/>
        </authorList>
    </citation>
    <scope>NUCLEOTIDE SEQUENCE [LARGE SCALE GENOMIC DNA]</scope>
    <source>
        <strain evidence="2 4">DSM 42059</strain>
    </source>
</reference>
<dbReference type="InterPro" id="IPR032710">
    <property type="entry name" value="NTF2-like_dom_sf"/>
</dbReference>
<dbReference type="Pfam" id="PF13577">
    <property type="entry name" value="SnoaL_4"/>
    <property type="match status" value="1"/>
</dbReference>
<dbReference type="RefSeq" id="WP_145763386.1">
    <property type="nucleotide sequence ID" value="NZ_CP109114.1"/>
</dbReference>
<dbReference type="EMBL" id="VIWW01000001">
    <property type="protein sequence ID" value="TWG02967.1"/>
    <property type="molecule type" value="Genomic_DNA"/>
</dbReference>
<protein>
    <submittedName>
        <fullName evidence="3">Nuclear transport factor 2 family protein</fullName>
    </submittedName>
    <submittedName>
        <fullName evidence="2">SnoaL-like protein</fullName>
    </submittedName>
</protein>
<dbReference type="SUPFAM" id="SSF54427">
    <property type="entry name" value="NTF2-like"/>
    <property type="match status" value="1"/>
</dbReference>
<proteinExistence type="predicted"/>
<evidence type="ECO:0000313" key="5">
    <source>
        <dbReference type="Proteomes" id="UP001330827"/>
    </source>
</evidence>
<dbReference type="InterPro" id="IPR037401">
    <property type="entry name" value="SnoaL-like"/>
</dbReference>
<dbReference type="CDD" id="cd00531">
    <property type="entry name" value="NTF2_like"/>
    <property type="match status" value="1"/>
</dbReference>